<dbReference type="RefSeq" id="WP_041018780.1">
    <property type="nucleotide sequence ID" value="NZ_CCEJ010000015.1"/>
</dbReference>
<dbReference type="PRINTS" id="PR00111">
    <property type="entry name" value="ABHYDROLASE"/>
</dbReference>
<gene>
    <name evidence="2" type="ORF">CSEC_2429</name>
</gene>
<sequence length="307" mass="34537">MPYKPLLCFIGLFILFCSCERSVEVKREKISGIELAYYTRGTGEPLIMIMGFKGTMGEWDPALLETLEKKYTLILFDNRGAGLSSDSVENHTSISQMADDTVQLIKSLGYSKAHILGWSMGSRIAMAIAMKYPESVDTLILSSPNPGGSHIAKRTTDDFKRLTKAESKEEILSLLFPDSEEGKLAASELNKRLKVAVMDGESPNDFEIPPRTVERQKQAMENWDQNNEIFDELAKINRPTLVTGGLADRIDPIENVRIVASQIPYAWAAYFPFAGHYFISQDYINFSELLFAFTEAHKQKSENQLNK</sequence>
<dbReference type="AlphaFoldDB" id="A0A090D374"/>
<reference evidence="2" key="1">
    <citation type="submission" date="2013-12" db="EMBL/GenBank/DDBJ databases">
        <authorList>
            <person name="Linke B."/>
        </authorList>
    </citation>
    <scope>NUCLEOTIDE SEQUENCE [LARGE SCALE GENOMIC DNA]</scope>
    <source>
        <strain evidence="2">CRIB-18</strain>
    </source>
</reference>
<feature type="domain" description="AB hydrolase-1" evidence="1">
    <location>
        <begin position="45"/>
        <end position="265"/>
    </location>
</feature>
<dbReference type="InterPro" id="IPR029058">
    <property type="entry name" value="AB_hydrolase_fold"/>
</dbReference>
<dbReference type="PANTHER" id="PTHR43433">
    <property type="entry name" value="HYDROLASE, ALPHA/BETA FOLD FAMILY PROTEIN"/>
    <property type="match status" value="1"/>
</dbReference>
<dbReference type="EMBL" id="CCEJ010000015">
    <property type="protein sequence ID" value="CDR35235.1"/>
    <property type="molecule type" value="Genomic_DNA"/>
</dbReference>
<comment type="caution">
    <text evidence="2">The sequence shown here is derived from an EMBL/GenBank/DDBJ whole genome shotgun (WGS) entry which is preliminary data.</text>
</comment>
<dbReference type="InterPro" id="IPR000073">
    <property type="entry name" value="AB_hydrolase_1"/>
</dbReference>
<dbReference type="eggNOG" id="COG0596">
    <property type="taxonomic scope" value="Bacteria"/>
</dbReference>
<dbReference type="Proteomes" id="UP000031552">
    <property type="component" value="Unassembled WGS sequence"/>
</dbReference>
<evidence type="ECO:0000313" key="2">
    <source>
        <dbReference type="EMBL" id="CDR35235.1"/>
    </source>
</evidence>
<dbReference type="InterPro" id="IPR050471">
    <property type="entry name" value="AB_hydrolase"/>
</dbReference>
<dbReference type="PROSITE" id="PS51257">
    <property type="entry name" value="PROKAR_LIPOPROTEIN"/>
    <property type="match status" value="1"/>
</dbReference>
<organism evidence="2 3">
    <name type="scientific">Candidatus Criblamydia sequanensis CRIB-18</name>
    <dbReference type="NCBI Taxonomy" id="1437425"/>
    <lineage>
        <taxon>Bacteria</taxon>
        <taxon>Pseudomonadati</taxon>
        <taxon>Chlamydiota</taxon>
        <taxon>Chlamydiia</taxon>
        <taxon>Parachlamydiales</taxon>
        <taxon>Candidatus Criblamydiaceae</taxon>
        <taxon>Candidatus Criblamydia</taxon>
    </lineage>
</organism>
<evidence type="ECO:0000259" key="1">
    <source>
        <dbReference type="Pfam" id="PF00561"/>
    </source>
</evidence>
<dbReference type="STRING" id="1437425.CSEC_2429"/>
<dbReference type="OrthoDB" id="9773293at2"/>
<dbReference type="Gene3D" id="3.40.50.1820">
    <property type="entry name" value="alpha/beta hydrolase"/>
    <property type="match status" value="1"/>
</dbReference>
<reference evidence="2" key="2">
    <citation type="submission" date="2014-09" db="EMBL/GenBank/DDBJ databases">
        <title>Criblamydia sequanensis harbors a mega-plasmid encoding arsenite resistance.</title>
        <authorList>
            <person name="Bertelli C."/>
            <person name="Goesmann A."/>
            <person name="Greub G."/>
        </authorList>
    </citation>
    <scope>NUCLEOTIDE SEQUENCE [LARGE SCALE GENOMIC DNA]</scope>
    <source>
        <strain evidence="2">CRIB-18</strain>
    </source>
</reference>
<accession>A0A090D374</accession>
<dbReference type="Pfam" id="PF00561">
    <property type="entry name" value="Abhydrolase_1"/>
    <property type="match status" value="1"/>
</dbReference>
<name>A0A090D374_9BACT</name>
<keyword evidence="3" id="KW-1185">Reference proteome</keyword>
<proteinExistence type="predicted"/>
<dbReference type="SUPFAM" id="SSF53474">
    <property type="entry name" value="alpha/beta-Hydrolases"/>
    <property type="match status" value="1"/>
</dbReference>
<evidence type="ECO:0000313" key="3">
    <source>
        <dbReference type="Proteomes" id="UP000031552"/>
    </source>
</evidence>
<dbReference type="GO" id="GO:0016787">
    <property type="term" value="F:hydrolase activity"/>
    <property type="evidence" value="ECO:0007669"/>
    <property type="project" value="UniProtKB-KW"/>
</dbReference>
<protein>
    <submittedName>
        <fullName evidence="2">Alpha/beta hydrolase</fullName>
    </submittedName>
</protein>
<keyword evidence="2" id="KW-0378">Hydrolase</keyword>
<dbReference type="PANTHER" id="PTHR43433:SF5">
    <property type="entry name" value="AB HYDROLASE-1 DOMAIN-CONTAINING PROTEIN"/>
    <property type="match status" value="1"/>
</dbReference>